<dbReference type="Gene3D" id="2.60.450.10">
    <property type="entry name" value="Lipopolysaccharide (LPS) transport protein A like domain"/>
    <property type="match status" value="1"/>
</dbReference>
<name>A0ABV8A763_9DEIO</name>
<gene>
    <name evidence="4" type="ORF">ACFOPQ_10530</name>
</gene>
<keyword evidence="2" id="KW-0732">Signal</keyword>
<dbReference type="EMBL" id="JBHRZF010000132">
    <property type="protein sequence ID" value="MFC3861194.1"/>
    <property type="molecule type" value="Genomic_DNA"/>
</dbReference>
<keyword evidence="5" id="KW-1185">Reference proteome</keyword>
<feature type="chain" id="PRO_5045062132" evidence="2">
    <location>
        <begin position="24"/>
        <end position="357"/>
    </location>
</feature>
<dbReference type="InterPro" id="IPR005653">
    <property type="entry name" value="OstA-like_N"/>
</dbReference>
<feature type="domain" description="Organic solvent tolerance-like N-terminal" evidence="3">
    <location>
        <begin position="204"/>
        <end position="288"/>
    </location>
</feature>
<evidence type="ECO:0000256" key="2">
    <source>
        <dbReference type="SAM" id="SignalP"/>
    </source>
</evidence>
<evidence type="ECO:0000259" key="3">
    <source>
        <dbReference type="Pfam" id="PF03968"/>
    </source>
</evidence>
<feature type="compositionally biased region" description="Pro residues" evidence="1">
    <location>
        <begin position="37"/>
        <end position="59"/>
    </location>
</feature>
<dbReference type="RefSeq" id="WP_380077852.1">
    <property type="nucleotide sequence ID" value="NZ_JBHRZF010000132.1"/>
</dbReference>
<sequence length="357" mass="37771">MSPLPRSFLLALFLLGGAGLVWGEAQTSTPASGGEAPPQPGTSPSAPQPPDQTPAPVAPDEPTEHEKAGNCVEGSEQACMALTRDGKDGKERRILVMRTGTKDETGVYTICGARDDDPEGTPNLGVFSEQEAGGIRITIDKNVIRVPLAQVTQRPPKNDEEGSDGRIEASAGTAKLLEAAPEGARDRLSLCGVEVKPQPAPNTVFVTQGKTQLKGQKLVYDEDDGIARIDGPITFERVNDKEPLSGSSERIDVNVDEESTTLIGNVILTSKGGRVSKAPRVEYDDTTNTARLYGTPEQAATSTKGTDTISLTRGYILYDLDTSNVVARADGEGNITGEFQDSDTSSPAPPAEEKKQP</sequence>
<evidence type="ECO:0000313" key="5">
    <source>
        <dbReference type="Proteomes" id="UP001595748"/>
    </source>
</evidence>
<feature type="region of interest" description="Disordered" evidence="1">
    <location>
        <begin position="331"/>
        <end position="357"/>
    </location>
</feature>
<protein>
    <submittedName>
        <fullName evidence="4">LptA/OstA family protein</fullName>
    </submittedName>
</protein>
<organism evidence="4 5">
    <name type="scientific">Deinococcus antarcticus</name>
    <dbReference type="NCBI Taxonomy" id="1298767"/>
    <lineage>
        <taxon>Bacteria</taxon>
        <taxon>Thermotogati</taxon>
        <taxon>Deinococcota</taxon>
        <taxon>Deinococci</taxon>
        <taxon>Deinococcales</taxon>
        <taxon>Deinococcaceae</taxon>
        <taxon>Deinococcus</taxon>
    </lineage>
</organism>
<proteinExistence type="predicted"/>
<evidence type="ECO:0000256" key="1">
    <source>
        <dbReference type="SAM" id="MobiDB-lite"/>
    </source>
</evidence>
<feature type="signal peptide" evidence="2">
    <location>
        <begin position="1"/>
        <end position="23"/>
    </location>
</feature>
<evidence type="ECO:0000313" key="4">
    <source>
        <dbReference type="EMBL" id="MFC3861194.1"/>
    </source>
</evidence>
<dbReference type="Proteomes" id="UP001595748">
    <property type="component" value="Unassembled WGS sequence"/>
</dbReference>
<accession>A0ABV8A763</accession>
<feature type="region of interest" description="Disordered" evidence="1">
    <location>
        <begin position="24"/>
        <end position="74"/>
    </location>
</feature>
<feature type="compositionally biased region" description="Polar residues" evidence="1">
    <location>
        <begin position="337"/>
        <end position="346"/>
    </location>
</feature>
<dbReference type="Pfam" id="PF03968">
    <property type="entry name" value="LptD_N"/>
    <property type="match status" value="1"/>
</dbReference>
<comment type="caution">
    <text evidence="4">The sequence shown here is derived from an EMBL/GenBank/DDBJ whole genome shotgun (WGS) entry which is preliminary data.</text>
</comment>
<reference evidence="5" key="1">
    <citation type="journal article" date="2019" name="Int. J. Syst. Evol. Microbiol.">
        <title>The Global Catalogue of Microorganisms (GCM) 10K type strain sequencing project: providing services to taxonomists for standard genome sequencing and annotation.</title>
        <authorList>
            <consortium name="The Broad Institute Genomics Platform"/>
            <consortium name="The Broad Institute Genome Sequencing Center for Infectious Disease"/>
            <person name="Wu L."/>
            <person name="Ma J."/>
        </authorList>
    </citation>
    <scope>NUCLEOTIDE SEQUENCE [LARGE SCALE GENOMIC DNA]</scope>
    <source>
        <strain evidence="5">CCTCC AB 2013263</strain>
    </source>
</reference>